<gene>
    <name evidence="1" type="ORF">BJ322DRAFT_1106224</name>
</gene>
<comment type="caution">
    <text evidence="1">The sequence shown here is derived from an EMBL/GenBank/DDBJ whole genome shotgun (WGS) entry which is preliminary data.</text>
</comment>
<evidence type="ECO:0000313" key="1">
    <source>
        <dbReference type="EMBL" id="KAF9788212.1"/>
    </source>
</evidence>
<accession>A0A9P6L9P6</accession>
<protein>
    <recommendedName>
        <fullName evidence="3">F-box domain-containing protein</fullName>
    </recommendedName>
</protein>
<reference evidence="1" key="2">
    <citation type="submission" date="2020-11" db="EMBL/GenBank/DDBJ databases">
        <authorList>
            <consortium name="DOE Joint Genome Institute"/>
            <person name="Kuo A."/>
            <person name="Miyauchi S."/>
            <person name="Kiss E."/>
            <person name="Drula E."/>
            <person name="Kohler A."/>
            <person name="Sanchez-Garcia M."/>
            <person name="Andreopoulos B."/>
            <person name="Barry K.W."/>
            <person name="Bonito G."/>
            <person name="Buee M."/>
            <person name="Carver A."/>
            <person name="Chen C."/>
            <person name="Cichocki N."/>
            <person name="Clum A."/>
            <person name="Culley D."/>
            <person name="Crous P.W."/>
            <person name="Fauchery L."/>
            <person name="Girlanda M."/>
            <person name="Hayes R."/>
            <person name="Keri Z."/>
            <person name="Labutti K."/>
            <person name="Lipzen A."/>
            <person name="Lombard V."/>
            <person name="Magnuson J."/>
            <person name="Maillard F."/>
            <person name="Morin E."/>
            <person name="Murat C."/>
            <person name="Nolan M."/>
            <person name="Ohm R."/>
            <person name="Pangilinan J."/>
            <person name="Pereira M."/>
            <person name="Perotto S."/>
            <person name="Peter M."/>
            <person name="Riley R."/>
            <person name="Sitrit Y."/>
            <person name="Stielow B."/>
            <person name="Szollosi G."/>
            <person name="Zifcakova L."/>
            <person name="Stursova M."/>
            <person name="Spatafora J.W."/>
            <person name="Tedersoo L."/>
            <person name="Vaario L.-M."/>
            <person name="Yamada A."/>
            <person name="Yan M."/>
            <person name="Wang P."/>
            <person name="Xu J."/>
            <person name="Bruns T."/>
            <person name="Baldrian P."/>
            <person name="Vilgalys R."/>
            <person name="Henrissat B."/>
            <person name="Grigoriev I.V."/>
            <person name="Hibbett D."/>
            <person name="Nagy L.G."/>
            <person name="Martin F.M."/>
        </authorList>
    </citation>
    <scope>NUCLEOTIDE SEQUENCE</scope>
    <source>
        <strain evidence="1">UH-Tt-Lm1</strain>
    </source>
</reference>
<proteinExistence type="predicted"/>
<keyword evidence="2" id="KW-1185">Reference proteome</keyword>
<dbReference type="Proteomes" id="UP000736335">
    <property type="component" value="Unassembled WGS sequence"/>
</dbReference>
<organism evidence="1 2">
    <name type="scientific">Thelephora terrestris</name>
    <dbReference type="NCBI Taxonomy" id="56493"/>
    <lineage>
        <taxon>Eukaryota</taxon>
        <taxon>Fungi</taxon>
        <taxon>Dikarya</taxon>
        <taxon>Basidiomycota</taxon>
        <taxon>Agaricomycotina</taxon>
        <taxon>Agaricomycetes</taxon>
        <taxon>Thelephorales</taxon>
        <taxon>Thelephoraceae</taxon>
        <taxon>Thelephora</taxon>
    </lineage>
</organism>
<reference evidence="1" key="1">
    <citation type="journal article" date="2020" name="Nat. Commun.">
        <title>Large-scale genome sequencing of mycorrhizal fungi provides insights into the early evolution of symbiotic traits.</title>
        <authorList>
            <person name="Miyauchi S."/>
            <person name="Kiss E."/>
            <person name="Kuo A."/>
            <person name="Drula E."/>
            <person name="Kohler A."/>
            <person name="Sanchez-Garcia M."/>
            <person name="Morin E."/>
            <person name="Andreopoulos B."/>
            <person name="Barry K.W."/>
            <person name="Bonito G."/>
            <person name="Buee M."/>
            <person name="Carver A."/>
            <person name="Chen C."/>
            <person name="Cichocki N."/>
            <person name="Clum A."/>
            <person name="Culley D."/>
            <person name="Crous P.W."/>
            <person name="Fauchery L."/>
            <person name="Girlanda M."/>
            <person name="Hayes R.D."/>
            <person name="Keri Z."/>
            <person name="LaButti K."/>
            <person name="Lipzen A."/>
            <person name="Lombard V."/>
            <person name="Magnuson J."/>
            <person name="Maillard F."/>
            <person name="Murat C."/>
            <person name="Nolan M."/>
            <person name="Ohm R.A."/>
            <person name="Pangilinan J."/>
            <person name="Pereira M.F."/>
            <person name="Perotto S."/>
            <person name="Peter M."/>
            <person name="Pfister S."/>
            <person name="Riley R."/>
            <person name="Sitrit Y."/>
            <person name="Stielow J.B."/>
            <person name="Szollosi G."/>
            <person name="Zifcakova L."/>
            <person name="Stursova M."/>
            <person name="Spatafora J.W."/>
            <person name="Tedersoo L."/>
            <person name="Vaario L.M."/>
            <person name="Yamada A."/>
            <person name="Yan M."/>
            <person name="Wang P."/>
            <person name="Xu J."/>
            <person name="Bruns T."/>
            <person name="Baldrian P."/>
            <person name="Vilgalys R."/>
            <person name="Dunand C."/>
            <person name="Henrissat B."/>
            <person name="Grigoriev I.V."/>
            <person name="Hibbett D."/>
            <person name="Nagy L.G."/>
            <person name="Martin F.M."/>
        </authorList>
    </citation>
    <scope>NUCLEOTIDE SEQUENCE</scope>
    <source>
        <strain evidence="1">UH-Tt-Lm1</strain>
    </source>
</reference>
<evidence type="ECO:0008006" key="3">
    <source>
        <dbReference type="Google" id="ProtNLM"/>
    </source>
</evidence>
<dbReference type="EMBL" id="WIUZ02000004">
    <property type="protein sequence ID" value="KAF9788212.1"/>
    <property type="molecule type" value="Genomic_DNA"/>
</dbReference>
<evidence type="ECO:0000313" key="2">
    <source>
        <dbReference type="Proteomes" id="UP000736335"/>
    </source>
</evidence>
<dbReference type="AlphaFoldDB" id="A0A9P6L9P6"/>
<dbReference type="OrthoDB" id="3251070at2759"/>
<name>A0A9P6L9P6_9AGAM</name>
<sequence length="353" mass="39507">MSRRRVSKKVHTTAMAPVVEASLPEIAQTSAIFKLPDETFLEILSYFPVFAFRYDFNSSGLQVVWGQTFLPGEYAQRFHALRAITQACRTLRRKFLSWLWERVEACVAPGRAAWYISLGNKLESKCHILLKNPPLATHVRVMSVTITRYRMDTILPAFANCLHSLPNLHTLELCHVHHEMSTKLKRVFEGVKIPSIRTFVLPTTAHHMLGSCPNVEDVTCNVGDGSQILGTIASKCPKVERISGTCPSSAVLKRLAKKNPNMREFSFIRGGASPDILLLGSFKRLAVIEFQLRLAVGKDPPAQRISAAKKILEASEYDGIKVVKCRVVRFIPHKHSFGMPQYVGVENLDTVVA</sequence>